<accession>A0A1C7ECF2</accession>
<protein>
    <recommendedName>
        <fullName evidence="3">DUF4375 domain-containing protein</fullName>
    </recommendedName>
</protein>
<evidence type="ECO:0008006" key="3">
    <source>
        <dbReference type="Google" id="ProtNLM"/>
    </source>
</evidence>
<dbReference type="Proteomes" id="UP000092650">
    <property type="component" value="Chromosome"/>
</dbReference>
<reference evidence="1" key="1">
    <citation type="submission" date="2016-10" db="EMBL/GenBank/DDBJ databases">
        <authorList>
            <person name="See-Too W.S."/>
        </authorList>
    </citation>
    <scope>NUCLEOTIDE SEQUENCE [LARGE SCALE GENOMIC DNA]</scope>
    <source>
        <strain evidence="1">DSM 23997</strain>
    </source>
</reference>
<evidence type="ECO:0000313" key="2">
    <source>
        <dbReference type="Proteomes" id="UP000092650"/>
    </source>
</evidence>
<sequence length="156" mass="18594">MKLKMNRKELMTNDDIWNAVIRVISEKDFPFESKRVNEAWVVYHYYSELESGGHEMLLHWLGDYIKEVGIQQYREELVNILEKIGAADYAVVEKTYLEHLWQLYQALEENEIEEENFYSKVESADNAYYAENGKIETLLENYFIEIHTDLIDVVEN</sequence>
<dbReference type="AlphaFoldDB" id="A0A1C7ECF2"/>
<name>A0A1C7ECF2_9BACL</name>
<proteinExistence type="predicted"/>
<keyword evidence="2" id="KW-1185">Reference proteome</keyword>
<dbReference type="KEGG" id="ppla:BBI15_15865"/>
<gene>
    <name evidence="1" type="ORF">BBI15_15865</name>
</gene>
<dbReference type="OrthoDB" id="2863289at2"/>
<organism evidence="1 2">
    <name type="scientific">Planococcus plakortidis</name>
    <dbReference type="NCBI Taxonomy" id="1038856"/>
    <lineage>
        <taxon>Bacteria</taxon>
        <taxon>Bacillati</taxon>
        <taxon>Bacillota</taxon>
        <taxon>Bacilli</taxon>
        <taxon>Bacillales</taxon>
        <taxon>Caryophanaceae</taxon>
        <taxon>Planococcus</taxon>
    </lineage>
</organism>
<evidence type="ECO:0000313" key="1">
    <source>
        <dbReference type="EMBL" id="ANU21550.1"/>
    </source>
</evidence>
<dbReference type="STRING" id="1038856.BBI15_15865"/>
<dbReference type="EMBL" id="CP016539">
    <property type="protein sequence ID" value="ANU21550.1"/>
    <property type="molecule type" value="Genomic_DNA"/>
</dbReference>
<dbReference type="RefSeq" id="WP_068872445.1">
    <property type="nucleotide sequence ID" value="NZ_CP016539.2"/>
</dbReference>